<dbReference type="PROSITE" id="PS51755">
    <property type="entry name" value="OMPR_PHOB"/>
    <property type="match status" value="1"/>
</dbReference>
<evidence type="ECO:0000259" key="8">
    <source>
        <dbReference type="PROSITE" id="PS50110"/>
    </source>
</evidence>
<dbReference type="FunFam" id="3.40.50.2300:FF:000001">
    <property type="entry name" value="DNA-binding response regulator PhoB"/>
    <property type="match status" value="1"/>
</dbReference>
<evidence type="ECO:0000256" key="3">
    <source>
        <dbReference type="ARBA" id="ARBA00023015"/>
    </source>
</evidence>
<keyword evidence="11" id="KW-1185">Reference proteome</keyword>
<dbReference type="InterPro" id="IPR001867">
    <property type="entry name" value="OmpR/PhoB-type_DNA-bd"/>
</dbReference>
<keyword evidence="1 6" id="KW-0597">Phosphoprotein</keyword>
<reference evidence="10" key="1">
    <citation type="submission" date="2022-06" db="EMBL/GenBank/DDBJ databases">
        <title>CFH 74404 Thermomicrobiaceae sp.</title>
        <authorList>
            <person name="Ming H."/>
            <person name="Li W.-J."/>
            <person name="Zhao Z."/>
        </authorList>
    </citation>
    <scope>NUCLEOTIDE SEQUENCE</scope>
    <source>
        <strain evidence="10">CFH 74404</strain>
    </source>
</reference>
<sequence>MAEQRERGVSRGSQSVDRRRAVVVEDDATLAELLRYNLERHGYSAWVAPDGKQALMLVRSVRPDIVILDLMLPGIDGRDVCRLIRKWSPVPILMLTARDGEEDVVAGFAAGADDYLTKPFRMRELMARVEALVRRAAASSGEPQVLTAGRLAIFLDEHRVLYHDREIHLPPKEFALLAALVKRAGQACTRAELLDLVWGQEVIVDPRNIDVHIRRIRAALEGEPDGSHLIQTVHGVGYRFTPDASEWAIVETGGEQHGAEEVD</sequence>
<proteinExistence type="predicted"/>
<dbReference type="RefSeq" id="WP_284056473.1">
    <property type="nucleotide sequence ID" value="NZ_JAMSLR010000003.1"/>
</dbReference>
<dbReference type="InterPro" id="IPR011006">
    <property type="entry name" value="CheY-like_superfamily"/>
</dbReference>
<protein>
    <submittedName>
        <fullName evidence="10">Response regulator transcription factor</fullName>
    </submittedName>
</protein>
<dbReference type="InterPro" id="IPR039420">
    <property type="entry name" value="WalR-like"/>
</dbReference>
<dbReference type="InterPro" id="IPR036388">
    <property type="entry name" value="WH-like_DNA-bd_sf"/>
</dbReference>
<evidence type="ECO:0000256" key="5">
    <source>
        <dbReference type="ARBA" id="ARBA00023163"/>
    </source>
</evidence>
<dbReference type="PANTHER" id="PTHR48111">
    <property type="entry name" value="REGULATOR OF RPOS"/>
    <property type="match status" value="1"/>
</dbReference>
<feature type="DNA-binding region" description="OmpR/PhoB-type" evidence="7">
    <location>
        <begin position="143"/>
        <end position="242"/>
    </location>
</feature>
<dbReference type="Pfam" id="PF00072">
    <property type="entry name" value="Response_reg"/>
    <property type="match status" value="1"/>
</dbReference>
<dbReference type="InterPro" id="IPR016032">
    <property type="entry name" value="Sig_transdc_resp-reg_C-effctor"/>
</dbReference>
<evidence type="ECO:0000313" key="10">
    <source>
        <dbReference type="EMBL" id="MCM8748692.1"/>
    </source>
</evidence>
<feature type="domain" description="Response regulatory" evidence="8">
    <location>
        <begin position="20"/>
        <end position="133"/>
    </location>
</feature>
<evidence type="ECO:0000259" key="9">
    <source>
        <dbReference type="PROSITE" id="PS51755"/>
    </source>
</evidence>
<dbReference type="Pfam" id="PF00486">
    <property type="entry name" value="Trans_reg_C"/>
    <property type="match status" value="1"/>
</dbReference>
<gene>
    <name evidence="10" type="ORF">NET02_06000</name>
</gene>
<dbReference type="PROSITE" id="PS50110">
    <property type="entry name" value="RESPONSE_REGULATORY"/>
    <property type="match status" value="1"/>
</dbReference>
<evidence type="ECO:0000313" key="11">
    <source>
        <dbReference type="Proteomes" id="UP001165306"/>
    </source>
</evidence>
<evidence type="ECO:0000256" key="2">
    <source>
        <dbReference type="ARBA" id="ARBA00023012"/>
    </source>
</evidence>
<dbReference type="AlphaFoldDB" id="A0AA41WAG2"/>
<dbReference type="CDD" id="cd00383">
    <property type="entry name" value="trans_reg_C"/>
    <property type="match status" value="1"/>
</dbReference>
<keyword evidence="2" id="KW-0902">Two-component regulatory system</keyword>
<accession>A0AA41WAG2</accession>
<dbReference type="Gene3D" id="1.10.10.10">
    <property type="entry name" value="Winged helix-like DNA-binding domain superfamily/Winged helix DNA-binding domain"/>
    <property type="match status" value="1"/>
</dbReference>
<name>A0AA41WAG2_9BACT</name>
<dbReference type="Gene3D" id="3.40.50.2300">
    <property type="match status" value="1"/>
</dbReference>
<dbReference type="EMBL" id="JAMSLR010000003">
    <property type="protein sequence ID" value="MCM8748692.1"/>
    <property type="molecule type" value="Genomic_DNA"/>
</dbReference>
<evidence type="ECO:0000256" key="6">
    <source>
        <dbReference type="PROSITE-ProRule" id="PRU00169"/>
    </source>
</evidence>
<dbReference type="GO" id="GO:0006355">
    <property type="term" value="P:regulation of DNA-templated transcription"/>
    <property type="evidence" value="ECO:0007669"/>
    <property type="project" value="InterPro"/>
</dbReference>
<evidence type="ECO:0000256" key="4">
    <source>
        <dbReference type="ARBA" id="ARBA00023125"/>
    </source>
</evidence>
<dbReference type="Gene3D" id="6.10.250.690">
    <property type="match status" value="1"/>
</dbReference>
<keyword evidence="4 7" id="KW-0238">DNA-binding</keyword>
<dbReference type="SMART" id="SM00862">
    <property type="entry name" value="Trans_reg_C"/>
    <property type="match status" value="1"/>
</dbReference>
<dbReference type="GO" id="GO:0032993">
    <property type="term" value="C:protein-DNA complex"/>
    <property type="evidence" value="ECO:0007669"/>
    <property type="project" value="TreeGrafter"/>
</dbReference>
<dbReference type="SUPFAM" id="SSF46894">
    <property type="entry name" value="C-terminal effector domain of the bipartite response regulators"/>
    <property type="match status" value="1"/>
</dbReference>
<organism evidence="10 11">
    <name type="scientific">Thermalbibacter longus</name>
    <dbReference type="NCBI Taxonomy" id="2951981"/>
    <lineage>
        <taxon>Bacteria</taxon>
        <taxon>Pseudomonadati</taxon>
        <taxon>Thermomicrobiota</taxon>
        <taxon>Thermomicrobia</taxon>
        <taxon>Thermomicrobiales</taxon>
        <taxon>Thermomicrobiaceae</taxon>
        <taxon>Thermalbibacter</taxon>
    </lineage>
</organism>
<keyword evidence="5" id="KW-0804">Transcription</keyword>
<keyword evidence="3" id="KW-0805">Transcription regulation</keyword>
<dbReference type="CDD" id="cd17574">
    <property type="entry name" value="REC_OmpR"/>
    <property type="match status" value="1"/>
</dbReference>
<feature type="modified residue" description="4-aspartylphosphate" evidence="6">
    <location>
        <position position="69"/>
    </location>
</feature>
<dbReference type="InterPro" id="IPR001789">
    <property type="entry name" value="Sig_transdc_resp-reg_receiver"/>
</dbReference>
<dbReference type="SUPFAM" id="SSF52172">
    <property type="entry name" value="CheY-like"/>
    <property type="match status" value="1"/>
</dbReference>
<feature type="domain" description="OmpR/PhoB-type" evidence="9">
    <location>
        <begin position="143"/>
        <end position="242"/>
    </location>
</feature>
<evidence type="ECO:0000256" key="1">
    <source>
        <dbReference type="ARBA" id="ARBA00022553"/>
    </source>
</evidence>
<dbReference type="GO" id="GO:0000976">
    <property type="term" value="F:transcription cis-regulatory region binding"/>
    <property type="evidence" value="ECO:0007669"/>
    <property type="project" value="TreeGrafter"/>
</dbReference>
<dbReference type="PANTHER" id="PTHR48111:SF40">
    <property type="entry name" value="PHOSPHATE REGULON TRANSCRIPTIONAL REGULATORY PROTEIN PHOB"/>
    <property type="match status" value="1"/>
</dbReference>
<dbReference type="SMART" id="SM00448">
    <property type="entry name" value="REC"/>
    <property type="match status" value="1"/>
</dbReference>
<dbReference type="GO" id="GO:0005829">
    <property type="term" value="C:cytosol"/>
    <property type="evidence" value="ECO:0007669"/>
    <property type="project" value="TreeGrafter"/>
</dbReference>
<dbReference type="Proteomes" id="UP001165306">
    <property type="component" value="Unassembled WGS sequence"/>
</dbReference>
<evidence type="ECO:0000256" key="7">
    <source>
        <dbReference type="PROSITE-ProRule" id="PRU01091"/>
    </source>
</evidence>
<comment type="caution">
    <text evidence="10">The sequence shown here is derived from an EMBL/GenBank/DDBJ whole genome shotgun (WGS) entry which is preliminary data.</text>
</comment>
<dbReference type="GO" id="GO:0000156">
    <property type="term" value="F:phosphorelay response regulator activity"/>
    <property type="evidence" value="ECO:0007669"/>
    <property type="project" value="TreeGrafter"/>
</dbReference>